<dbReference type="InParanoid" id="A0A6J2VXI2"/>
<dbReference type="GeneID" id="115817586"/>
<dbReference type="PANTHER" id="PTHR12894">
    <property type="entry name" value="CNH DOMAIN CONTAINING"/>
    <property type="match status" value="1"/>
</dbReference>
<dbReference type="Proteomes" id="UP000504632">
    <property type="component" value="Chromosome 1"/>
</dbReference>
<dbReference type="PANTHER" id="PTHR12894:SF30">
    <property type="entry name" value="TRANSFORMING GROWTH FACTOR-BETA RECEPTOR-ASSOCIATED PROTEIN 1-LIKE"/>
    <property type="match status" value="1"/>
</dbReference>
<evidence type="ECO:0000313" key="3">
    <source>
        <dbReference type="Proteomes" id="UP000504632"/>
    </source>
</evidence>
<dbReference type="OrthoDB" id="10258882at2759"/>
<evidence type="ECO:0000256" key="1">
    <source>
        <dbReference type="PROSITE-ProRule" id="PRU01006"/>
    </source>
</evidence>
<dbReference type="PROSITE" id="PS50219">
    <property type="entry name" value="CNH"/>
    <property type="match status" value="1"/>
</dbReference>
<dbReference type="Pfam" id="PF00780">
    <property type="entry name" value="CNH"/>
    <property type="match status" value="1"/>
</dbReference>
<protein>
    <submittedName>
        <fullName evidence="4">Transforming growth factor-beta receptor-associated protein 1</fullName>
    </submittedName>
</protein>
<gene>
    <name evidence="4" type="primary">si:ch211-266g18.9</name>
</gene>
<dbReference type="GO" id="GO:0006886">
    <property type="term" value="P:intracellular protein transport"/>
    <property type="evidence" value="ECO:0007669"/>
    <property type="project" value="UniProtKB-UniRule"/>
</dbReference>
<dbReference type="AlphaFoldDB" id="A0A6J2VXI2"/>
<feature type="domain" description="CNH" evidence="2">
    <location>
        <begin position="21"/>
        <end position="291"/>
    </location>
</feature>
<organism evidence="3 4">
    <name type="scientific">Chanos chanos</name>
    <name type="common">Milkfish</name>
    <name type="synonym">Mugil chanos</name>
    <dbReference type="NCBI Taxonomy" id="29144"/>
    <lineage>
        <taxon>Eukaryota</taxon>
        <taxon>Metazoa</taxon>
        <taxon>Chordata</taxon>
        <taxon>Craniata</taxon>
        <taxon>Vertebrata</taxon>
        <taxon>Euteleostomi</taxon>
        <taxon>Actinopterygii</taxon>
        <taxon>Neopterygii</taxon>
        <taxon>Teleostei</taxon>
        <taxon>Ostariophysi</taxon>
        <taxon>Gonorynchiformes</taxon>
        <taxon>Chanidae</taxon>
        <taxon>Chanos</taxon>
    </lineage>
</organism>
<dbReference type="InterPro" id="IPR019452">
    <property type="entry name" value="VPS39/TGF_beta_rcpt-assoc_1"/>
</dbReference>
<sequence>MKAFTSTLVFEKPQVGKGKDKSTIQCLEWYYKNLYIGNKDGVIQHLILPDGGGGDSSSVREVGKRQLGRSGPVNQLKTISVLNHLLVLWDGSVSTLNMFSLEPVSALKKIQNVSLFYVNELCDQTQPVFAQLFTVSSKRRIVSIHRVFVDKWECVRQVSLPQDPVALAVDETCICVATNDRYLLHDYQSQSTLDIFLHNHGKQNIIAKKSGEGEFLLNGPGSLGMLVLRDGISQRPPVQWSTDVLDAAVYFPYVLALQSQAVQIYSILDQQLKQTIPVQSARGLLATPENVYVIAEREIHCLTPIALGDQIQALTGCERVDEALVLLDGVQALLPKDSYEDLYKNITCISGLIKFYREQFLEAKELFIKCGLDPREIICLYPTMSGICEDFKAQLSAVRNAKDLQTLSKEDKPTYQQYQKFLGDFLTEVRETTQGLCSCQIIDTALLKLYLEQEKSEELNLLVSSPNDCALNICVPDLEFHKRFFTLGLLYQSKGQHVNAIQTWVNIVEDDCADKTQSDVYQHIVNTLALLQHKDVIWQFADWVLQRDQEAGIQIFTKHTDENMFAPEEVFSFLTKYPTALVCYLEFLIYELKSQEEKHHTLLATTYVAQILQKENNVNRQGIRNKLQQLLWQSSLYNTREVHGQITSTALHMEKAILFGKTGQHKKALQTLVHEGKDQQATEDYCWRTSAGQDRKFTNTQFLNLLQIYLESSQHVSAAVDLLNNNAVAFDLVKVLQILPASWSLQLVTRFLCESLRETHHQRKMRRVEMNLAKVEHLRHKHTAMKVAQRLIKVDSGRICHSCQHPLTESEFLRSPVGELIHTQCYRKVNSPSVTY</sequence>
<keyword evidence="4" id="KW-0675">Receptor</keyword>
<feature type="repeat" description="CHCR" evidence="1">
    <location>
        <begin position="554"/>
        <end position="714"/>
    </location>
</feature>
<dbReference type="GO" id="GO:0016020">
    <property type="term" value="C:membrane"/>
    <property type="evidence" value="ECO:0007669"/>
    <property type="project" value="TreeGrafter"/>
</dbReference>
<evidence type="ECO:0000259" key="2">
    <source>
        <dbReference type="PROSITE" id="PS50219"/>
    </source>
</evidence>
<dbReference type="RefSeq" id="XP_030636772.1">
    <property type="nucleotide sequence ID" value="XM_030780912.1"/>
</dbReference>
<dbReference type="InterPro" id="IPR000547">
    <property type="entry name" value="Clathrin_H-chain/VPS_repeat"/>
</dbReference>
<evidence type="ECO:0000313" key="4">
    <source>
        <dbReference type="RefSeq" id="XP_030636772.1"/>
    </source>
</evidence>
<dbReference type="Pfam" id="PF10366">
    <property type="entry name" value="Vps39_1"/>
    <property type="match status" value="1"/>
</dbReference>
<name>A0A6J2VXI2_CHACN</name>
<dbReference type="InterPro" id="IPR019453">
    <property type="entry name" value="VPS39/TGFA1_Znf"/>
</dbReference>
<proteinExistence type="predicted"/>
<dbReference type="InterPro" id="IPR001180">
    <property type="entry name" value="CNH_dom"/>
</dbReference>
<dbReference type="GO" id="GO:0006914">
    <property type="term" value="P:autophagy"/>
    <property type="evidence" value="ECO:0007669"/>
    <property type="project" value="TreeGrafter"/>
</dbReference>
<dbReference type="GO" id="GO:0034058">
    <property type="term" value="P:endosomal vesicle fusion"/>
    <property type="evidence" value="ECO:0007669"/>
    <property type="project" value="TreeGrafter"/>
</dbReference>
<dbReference type="PROSITE" id="PS50236">
    <property type="entry name" value="CHCR"/>
    <property type="match status" value="1"/>
</dbReference>
<dbReference type="GO" id="GO:0005737">
    <property type="term" value="C:cytoplasm"/>
    <property type="evidence" value="ECO:0007669"/>
    <property type="project" value="TreeGrafter"/>
</dbReference>
<reference evidence="4" key="1">
    <citation type="submission" date="2025-08" db="UniProtKB">
        <authorList>
            <consortium name="RefSeq"/>
        </authorList>
    </citation>
    <scope>IDENTIFICATION</scope>
</reference>
<dbReference type="Pfam" id="PF10367">
    <property type="entry name" value="zf-Vps39_C"/>
    <property type="match status" value="1"/>
</dbReference>
<keyword evidence="3" id="KW-1185">Reference proteome</keyword>
<accession>A0A6J2VXI2</accession>
<dbReference type="InterPro" id="IPR032914">
    <property type="entry name" value="Vam6/VPS39/TRAP1"/>
</dbReference>